<accession>A0A139MWD7</accession>
<evidence type="ECO:0000313" key="2">
    <source>
        <dbReference type="Proteomes" id="UP000070096"/>
    </source>
</evidence>
<proteinExistence type="predicted"/>
<evidence type="ECO:0008006" key="3">
    <source>
        <dbReference type="Google" id="ProtNLM"/>
    </source>
</evidence>
<protein>
    <recommendedName>
        <fullName evidence="3">Pyrimidine dimer DNA glycosylase</fullName>
    </recommendedName>
</protein>
<evidence type="ECO:0000313" key="1">
    <source>
        <dbReference type="EMBL" id="KXT68078.1"/>
    </source>
</evidence>
<gene>
    <name evidence="1" type="ORF">SGODD07_02151</name>
</gene>
<name>A0A139MWD7_STRGN</name>
<dbReference type="PATRIC" id="fig|1302.21.peg.2391"/>
<dbReference type="AlphaFoldDB" id="A0A139MWD7"/>
<comment type="caution">
    <text evidence="1">The sequence shown here is derived from an EMBL/GenBank/DDBJ whole genome shotgun (WGS) entry which is preliminary data.</text>
</comment>
<dbReference type="EMBL" id="LQRC01000300">
    <property type="protein sequence ID" value="KXT68078.1"/>
    <property type="molecule type" value="Genomic_DNA"/>
</dbReference>
<sequence length="61" mass="7258">MTSRGYRISPEWLDKNYRGKTCPAYEDLNEEKVGAPIYREHDALYYEECLDNLREKGIDLE</sequence>
<dbReference type="Proteomes" id="UP000070096">
    <property type="component" value="Unassembled WGS sequence"/>
</dbReference>
<reference evidence="1 2" key="1">
    <citation type="submission" date="2016-01" db="EMBL/GenBank/DDBJ databases">
        <title>Highly variable Streptococcus oralis are common among viridans streptococci isolated from primates.</title>
        <authorList>
            <person name="Denapaite D."/>
            <person name="Rieger M."/>
            <person name="Koendgen S."/>
            <person name="Brueckner R."/>
            <person name="Ochigava I."/>
            <person name="Kappeler P."/>
            <person name="Maetz-Rensing K."/>
            <person name="Leendertz F."/>
            <person name="Hakenbeck R."/>
        </authorList>
    </citation>
    <scope>NUCLEOTIDE SEQUENCE [LARGE SCALE GENOMIC DNA]</scope>
    <source>
        <strain evidence="1 2">DD07</strain>
    </source>
</reference>
<organism evidence="1 2">
    <name type="scientific">Streptococcus gordonii</name>
    <dbReference type="NCBI Taxonomy" id="1302"/>
    <lineage>
        <taxon>Bacteria</taxon>
        <taxon>Bacillati</taxon>
        <taxon>Bacillota</taxon>
        <taxon>Bacilli</taxon>
        <taxon>Lactobacillales</taxon>
        <taxon>Streptococcaceae</taxon>
        <taxon>Streptococcus</taxon>
    </lineage>
</organism>